<accession>A0A318LIF1</accession>
<comment type="caution">
    <text evidence="4">The sequence shown here is derived from an EMBL/GenBank/DDBJ whole genome shotgun (WGS) entry which is preliminary data.</text>
</comment>
<dbReference type="PANTHER" id="PTHR36852:SF1">
    <property type="entry name" value="PROTEIN GVPL 2"/>
    <property type="match status" value="1"/>
</dbReference>
<dbReference type="Proteomes" id="UP000247892">
    <property type="component" value="Unassembled WGS sequence"/>
</dbReference>
<dbReference type="GO" id="GO:0031412">
    <property type="term" value="P:gas vesicle organization"/>
    <property type="evidence" value="ECO:0007669"/>
    <property type="project" value="InterPro"/>
</dbReference>
<comment type="subcellular location">
    <subcellularLocation>
        <location evidence="2">Gas vesicle</location>
    </subcellularLocation>
</comment>
<evidence type="ECO:0000313" key="5">
    <source>
        <dbReference type="Proteomes" id="UP000247892"/>
    </source>
</evidence>
<name>A0A318LIF1_9PSEU</name>
<keyword evidence="5" id="KW-1185">Reference proteome</keyword>
<dbReference type="EMBL" id="MASU01000008">
    <property type="protein sequence ID" value="PXY29699.1"/>
    <property type="molecule type" value="Genomic_DNA"/>
</dbReference>
<evidence type="ECO:0000256" key="3">
    <source>
        <dbReference type="ARBA" id="ARBA00035643"/>
    </source>
</evidence>
<evidence type="ECO:0000256" key="1">
    <source>
        <dbReference type="ARBA" id="ARBA00022987"/>
    </source>
</evidence>
<evidence type="ECO:0000313" key="4">
    <source>
        <dbReference type="EMBL" id="PXY29699.1"/>
    </source>
</evidence>
<organism evidence="4 5">
    <name type="scientific">Prauserella flavalba</name>
    <dbReference type="NCBI Taxonomy" id="1477506"/>
    <lineage>
        <taxon>Bacteria</taxon>
        <taxon>Bacillati</taxon>
        <taxon>Actinomycetota</taxon>
        <taxon>Actinomycetes</taxon>
        <taxon>Pseudonocardiales</taxon>
        <taxon>Pseudonocardiaceae</taxon>
        <taxon>Prauserella</taxon>
    </lineage>
</organism>
<dbReference type="OrthoDB" id="146444at2"/>
<dbReference type="AlphaFoldDB" id="A0A318LIF1"/>
<dbReference type="RefSeq" id="WP_110339485.1">
    <property type="nucleotide sequence ID" value="NZ_JBHVKT010000087.1"/>
</dbReference>
<comment type="similarity">
    <text evidence="3">Belongs to the gas vesicle GvpF/GvpL family.</text>
</comment>
<evidence type="ECO:0000256" key="2">
    <source>
        <dbReference type="ARBA" id="ARBA00035108"/>
    </source>
</evidence>
<keyword evidence="1" id="KW-0304">Gas vesicle</keyword>
<reference evidence="4 5" key="1">
    <citation type="submission" date="2016-07" db="EMBL/GenBank/DDBJ databases">
        <title>Draft genome sequence of Prauserella sp. YIM 121212, isolated from alkaline soil.</title>
        <authorList>
            <person name="Ruckert C."/>
            <person name="Albersmeier A."/>
            <person name="Jiang C.-L."/>
            <person name="Jiang Y."/>
            <person name="Kalinowski J."/>
            <person name="Schneider O."/>
            <person name="Winkler A."/>
            <person name="Zotchev S.B."/>
        </authorList>
    </citation>
    <scope>NUCLEOTIDE SEQUENCE [LARGE SCALE GENOMIC DNA]</scope>
    <source>
        <strain evidence="4 5">YIM 121212</strain>
    </source>
</reference>
<sequence>MADTSGGWLYAVARELDTDALAGLRGVAGAPVYVVRDAGLAAVVSAVDLAEFGAEPLRRNLEDLDWLAVTARAHDAVVTTVGAAAQAAVPLRLATVCLGDDRVRDLLARRRPDLESALALLTGRTEWGVKAYADPEALASVNPADTAGPSGKGGAGTAYLLRRKAQLSAREKAERNAAAHADRLHGELAALATAARRHPPQDPKLSGRKGWNVLNGAYLVDDAKADELAAAVDRLGAELEGVRLELTGPWPAYSFAGIEQGAEQEPR</sequence>
<dbReference type="InterPro" id="IPR009430">
    <property type="entry name" value="GvpL/GvpF"/>
</dbReference>
<proteinExistence type="inferred from homology"/>
<gene>
    <name evidence="4" type="ORF">BA062_21210</name>
</gene>
<dbReference type="GO" id="GO:0031411">
    <property type="term" value="C:gas vesicle"/>
    <property type="evidence" value="ECO:0007669"/>
    <property type="project" value="UniProtKB-SubCell"/>
</dbReference>
<protein>
    <submittedName>
        <fullName evidence="4">Gas vesicle protein GvpFL</fullName>
    </submittedName>
</protein>
<dbReference type="Pfam" id="PF06386">
    <property type="entry name" value="GvpL_GvpF"/>
    <property type="match status" value="1"/>
</dbReference>
<dbReference type="PANTHER" id="PTHR36852">
    <property type="entry name" value="PROTEIN GVPL 2"/>
    <property type="match status" value="1"/>
</dbReference>